<dbReference type="PANTHER" id="PTHR24305">
    <property type="entry name" value="CYTOCHROME P450"/>
    <property type="match status" value="1"/>
</dbReference>
<reference evidence="9 10" key="1">
    <citation type="submission" date="2023-08" db="EMBL/GenBank/DDBJ databases">
        <title>Black Yeasts Isolated from many extreme environments.</title>
        <authorList>
            <person name="Coleine C."/>
            <person name="Stajich J.E."/>
            <person name="Selbmann L."/>
        </authorList>
    </citation>
    <scope>NUCLEOTIDE SEQUENCE [LARGE SCALE GENOMIC DNA]</scope>
    <source>
        <strain evidence="9 10">CCFEE 6328</strain>
    </source>
</reference>
<evidence type="ECO:0008006" key="11">
    <source>
        <dbReference type="Google" id="ProtNLM"/>
    </source>
</evidence>
<dbReference type="InterPro" id="IPR036396">
    <property type="entry name" value="Cyt_P450_sf"/>
</dbReference>
<evidence type="ECO:0000313" key="9">
    <source>
        <dbReference type="EMBL" id="KAK5061758.1"/>
    </source>
</evidence>
<comment type="similarity">
    <text evidence="2 8">Belongs to the cytochrome P450 family.</text>
</comment>
<dbReference type="Gene3D" id="1.10.630.10">
    <property type="entry name" value="Cytochrome P450"/>
    <property type="match status" value="1"/>
</dbReference>
<protein>
    <recommendedName>
        <fullName evidence="11">Benzoate 4-monooxygenase</fullName>
    </recommendedName>
</protein>
<keyword evidence="7 8" id="KW-0503">Monooxygenase</keyword>
<keyword evidence="5 8" id="KW-0560">Oxidoreductase</keyword>
<sequence length="505" mass="56448">MLSIGILLALAALFAVGIPIARYLVDAKGLRKYPSAGISAFTSLWSMWHNRRMKRFMAIHKAHERLGPIVRVEPNHLSFNTPEAFYDIYSHAATNILKDVYYDAIAGPFRSSGNTRSREEHTRKRRTIANSFSPKGVAEYEASVTKTVHILLDRFDELHAQHGESGFNATPWIHMFTWDAIGDVVFGESFNFLENGNDTCVAETPEGQQHEVQAIASFLGGVQYANNIGYLGTDLAKWLKKNVLYCSYGAKMGANFSNISIHKIRRRQEIPEEAAPQDVWSRMIAANKKPGAHVMPFGELVAESNSLLNAGNDTIGSSLTSLLYHLARNQEAQKKLQSEVDPVFLPGVRVCPYNDVKDIQYLRNCIDESLRERPPVGIGLPRITPPEGSVIAGQRIPGNTSVSVPTWSIHHNPALFPDPYAFKPERWTDEKQIPALRKFCLPFSTGGRACVGRNLAYLELEVAVASIFHRFHVELVYPDDELDTLEWFNSSPGDLFVKITPRVTA</sequence>
<name>A0ABR0JDF8_9EURO</name>
<accession>A0ABR0JDF8</accession>
<keyword evidence="6 8" id="KW-0408">Iron</keyword>
<dbReference type="CDD" id="cd11061">
    <property type="entry name" value="CYP67-like"/>
    <property type="match status" value="1"/>
</dbReference>
<keyword evidence="4 8" id="KW-0479">Metal-binding</keyword>
<evidence type="ECO:0000313" key="10">
    <source>
        <dbReference type="Proteomes" id="UP001345691"/>
    </source>
</evidence>
<dbReference type="EMBL" id="JAVRRF010000009">
    <property type="protein sequence ID" value="KAK5061758.1"/>
    <property type="molecule type" value="Genomic_DNA"/>
</dbReference>
<comment type="cofactor">
    <cofactor evidence="1">
        <name>heme</name>
        <dbReference type="ChEBI" id="CHEBI:30413"/>
    </cofactor>
</comment>
<evidence type="ECO:0000256" key="3">
    <source>
        <dbReference type="ARBA" id="ARBA00022617"/>
    </source>
</evidence>
<dbReference type="InterPro" id="IPR017972">
    <property type="entry name" value="Cyt_P450_CS"/>
</dbReference>
<evidence type="ECO:0000256" key="2">
    <source>
        <dbReference type="ARBA" id="ARBA00010617"/>
    </source>
</evidence>
<evidence type="ECO:0000256" key="1">
    <source>
        <dbReference type="ARBA" id="ARBA00001971"/>
    </source>
</evidence>
<organism evidence="9 10">
    <name type="scientific">Exophiala sideris</name>
    <dbReference type="NCBI Taxonomy" id="1016849"/>
    <lineage>
        <taxon>Eukaryota</taxon>
        <taxon>Fungi</taxon>
        <taxon>Dikarya</taxon>
        <taxon>Ascomycota</taxon>
        <taxon>Pezizomycotina</taxon>
        <taxon>Eurotiomycetes</taxon>
        <taxon>Chaetothyriomycetidae</taxon>
        <taxon>Chaetothyriales</taxon>
        <taxon>Herpotrichiellaceae</taxon>
        <taxon>Exophiala</taxon>
    </lineage>
</organism>
<evidence type="ECO:0000256" key="6">
    <source>
        <dbReference type="ARBA" id="ARBA00023004"/>
    </source>
</evidence>
<comment type="caution">
    <text evidence="9">The sequence shown here is derived from an EMBL/GenBank/DDBJ whole genome shotgun (WGS) entry which is preliminary data.</text>
</comment>
<dbReference type="SUPFAM" id="SSF48264">
    <property type="entry name" value="Cytochrome P450"/>
    <property type="match status" value="1"/>
</dbReference>
<dbReference type="InterPro" id="IPR002401">
    <property type="entry name" value="Cyt_P450_E_grp-I"/>
</dbReference>
<dbReference type="Proteomes" id="UP001345691">
    <property type="component" value="Unassembled WGS sequence"/>
</dbReference>
<dbReference type="PRINTS" id="PR00385">
    <property type="entry name" value="P450"/>
</dbReference>
<dbReference type="InterPro" id="IPR001128">
    <property type="entry name" value="Cyt_P450"/>
</dbReference>
<evidence type="ECO:0000256" key="4">
    <source>
        <dbReference type="ARBA" id="ARBA00022723"/>
    </source>
</evidence>
<proteinExistence type="inferred from homology"/>
<dbReference type="PRINTS" id="PR00463">
    <property type="entry name" value="EP450I"/>
</dbReference>
<dbReference type="InterPro" id="IPR050121">
    <property type="entry name" value="Cytochrome_P450_monoxygenase"/>
</dbReference>
<dbReference type="PROSITE" id="PS00086">
    <property type="entry name" value="CYTOCHROME_P450"/>
    <property type="match status" value="1"/>
</dbReference>
<evidence type="ECO:0000256" key="8">
    <source>
        <dbReference type="RuleBase" id="RU000461"/>
    </source>
</evidence>
<keyword evidence="10" id="KW-1185">Reference proteome</keyword>
<dbReference type="Pfam" id="PF00067">
    <property type="entry name" value="p450"/>
    <property type="match status" value="1"/>
</dbReference>
<keyword evidence="3 8" id="KW-0349">Heme</keyword>
<evidence type="ECO:0000256" key="7">
    <source>
        <dbReference type="ARBA" id="ARBA00023033"/>
    </source>
</evidence>
<dbReference type="PANTHER" id="PTHR24305:SF29">
    <property type="entry name" value="BENZOATE-PARA-HYDROXYLASE"/>
    <property type="match status" value="1"/>
</dbReference>
<evidence type="ECO:0000256" key="5">
    <source>
        <dbReference type="ARBA" id="ARBA00023002"/>
    </source>
</evidence>
<gene>
    <name evidence="9" type="ORF">LTR69_004941</name>
</gene>